<reference evidence="2 3" key="1">
    <citation type="submission" date="2021-06" db="EMBL/GenBank/DDBJ databases">
        <title>Enterococcus alishanensis sp. nov., a novel lactic acid bacterium isolated from fresh coffee beans.</title>
        <authorList>
            <person name="Chen Y.-S."/>
        </authorList>
    </citation>
    <scope>NUCLEOTIDE SEQUENCE [LARGE SCALE GENOMIC DNA]</scope>
    <source>
        <strain evidence="2 3">ALS3</strain>
    </source>
</reference>
<keyword evidence="1" id="KW-0472">Membrane</keyword>
<dbReference type="Proteomes" id="UP000774130">
    <property type="component" value="Unassembled WGS sequence"/>
</dbReference>
<sequence length="156" mass="17727">MNREKMVFKALKWLFTFFVVGIGISIVGTAFMFIALRFINVESLGVTATEMGFVDSPIFLGLLIINLVLIGLLFYYVRTFFKNLELDQIFVIRNVKMAKKISLLLLILTFTNGLPDLFKEAYTLELTYSLAAAIIWALSKILEKANMIAEENQLTI</sequence>
<protein>
    <recommendedName>
        <fullName evidence="4">DUF2975 domain-containing protein</fullName>
    </recommendedName>
</protein>
<keyword evidence="1" id="KW-0812">Transmembrane</keyword>
<accession>A0ABS6TEL5</accession>
<feature type="transmembrane region" description="Helical" evidence="1">
    <location>
        <begin position="58"/>
        <end position="77"/>
    </location>
</feature>
<comment type="caution">
    <text evidence="2">The sequence shown here is derived from an EMBL/GenBank/DDBJ whole genome shotgun (WGS) entry which is preliminary data.</text>
</comment>
<name>A0ABS6TEL5_9ENTE</name>
<evidence type="ECO:0000256" key="1">
    <source>
        <dbReference type="SAM" id="Phobius"/>
    </source>
</evidence>
<feature type="transmembrane region" description="Helical" evidence="1">
    <location>
        <begin position="121"/>
        <end position="138"/>
    </location>
</feature>
<proteinExistence type="predicted"/>
<evidence type="ECO:0000313" key="3">
    <source>
        <dbReference type="Proteomes" id="UP000774130"/>
    </source>
</evidence>
<organism evidence="2 3">
    <name type="scientific">Enterococcus alishanensis</name>
    <dbReference type="NCBI Taxonomy" id="1303817"/>
    <lineage>
        <taxon>Bacteria</taxon>
        <taxon>Bacillati</taxon>
        <taxon>Bacillota</taxon>
        <taxon>Bacilli</taxon>
        <taxon>Lactobacillales</taxon>
        <taxon>Enterococcaceae</taxon>
        <taxon>Enterococcus</taxon>
    </lineage>
</organism>
<feature type="transmembrane region" description="Helical" evidence="1">
    <location>
        <begin position="12"/>
        <end position="38"/>
    </location>
</feature>
<gene>
    <name evidence="2" type="ORF">KUA55_11640</name>
</gene>
<keyword evidence="1" id="KW-1133">Transmembrane helix</keyword>
<keyword evidence="3" id="KW-1185">Reference proteome</keyword>
<feature type="transmembrane region" description="Helical" evidence="1">
    <location>
        <begin position="97"/>
        <end position="115"/>
    </location>
</feature>
<evidence type="ECO:0008006" key="4">
    <source>
        <dbReference type="Google" id="ProtNLM"/>
    </source>
</evidence>
<dbReference type="RefSeq" id="WP_218326487.1">
    <property type="nucleotide sequence ID" value="NZ_JAHUZB010000004.1"/>
</dbReference>
<dbReference type="EMBL" id="JAHUZB010000004">
    <property type="protein sequence ID" value="MBV7391333.1"/>
    <property type="molecule type" value="Genomic_DNA"/>
</dbReference>
<evidence type="ECO:0000313" key="2">
    <source>
        <dbReference type="EMBL" id="MBV7391333.1"/>
    </source>
</evidence>